<feature type="domain" description="CRAL-TRIO" evidence="2">
    <location>
        <begin position="71"/>
        <end position="200"/>
    </location>
</feature>
<dbReference type="Gene3D" id="1.20.58.60">
    <property type="match status" value="1"/>
</dbReference>
<evidence type="ECO:0000259" key="2">
    <source>
        <dbReference type="Pfam" id="PF13716"/>
    </source>
</evidence>
<dbReference type="SUPFAM" id="SSF46966">
    <property type="entry name" value="Spectrin repeat"/>
    <property type="match status" value="1"/>
</dbReference>
<dbReference type="GO" id="GO:0005737">
    <property type="term" value="C:cytoplasm"/>
    <property type="evidence" value="ECO:0007669"/>
    <property type="project" value="TreeGrafter"/>
</dbReference>
<dbReference type="Pfam" id="PF13716">
    <property type="entry name" value="CRAL_TRIO_2"/>
    <property type="match status" value="1"/>
</dbReference>
<dbReference type="InterPro" id="IPR051336">
    <property type="entry name" value="RhoGEF_Guanine_NuclExch_SF"/>
</dbReference>
<dbReference type="AlphaFoldDB" id="A0A0K2U826"/>
<reference evidence="3" key="1">
    <citation type="submission" date="2014-05" db="EMBL/GenBank/DDBJ databases">
        <authorList>
            <person name="Chronopoulou M."/>
        </authorList>
    </citation>
    <scope>NUCLEOTIDE SEQUENCE</scope>
    <source>
        <tissue evidence="3">Whole organism</tissue>
    </source>
</reference>
<accession>A0A0K2U826</accession>
<evidence type="ECO:0000256" key="1">
    <source>
        <dbReference type="ARBA" id="ARBA00022658"/>
    </source>
</evidence>
<dbReference type="OrthoDB" id="10004999at2759"/>
<protein>
    <recommendedName>
        <fullName evidence="2">CRAL-TRIO domain-containing protein</fullName>
    </recommendedName>
</protein>
<dbReference type="PANTHER" id="PTHR22826:SF209">
    <property type="entry name" value="DH DOMAIN-CONTAINING PROTEIN"/>
    <property type="match status" value="1"/>
</dbReference>
<evidence type="ECO:0000313" key="3">
    <source>
        <dbReference type="EMBL" id="CDW34092.1"/>
    </source>
</evidence>
<dbReference type="EMBL" id="HACA01016731">
    <property type="protein sequence ID" value="CDW34092.1"/>
    <property type="molecule type" value="Transcribed_RNA"/>
</dbReference>
<organism evidence="3">
    <name type="scientific">Lepeophtheirus salmonis</name>
    <name type="common">Salmon louse</name>
    <name type="synonym">Caligus salmonis</name>
    <dbReference type="NCBI Taxonomy" id="72036"/>
    <lineage>
        <taxon>Eukaryota</taxon>
        <taxon>Metazoa</taxon>
        <taxon>Ecdysozoa</taxon>
        <taxon>Arthropoda</taxon>
        <taxon>Crustacea</taxon>
        <taxon>Multicrustacea</taxon>
        <taxon>Hexanauplia</taxon>
        <taxon>Copepoda</taxon>
        <taxon>Siphonostomatoida</taxon>
        <taxon>Caligidae</taxon>
        <taxon>Lepeophtheirus</taxon>
    </lineage>
</organism>
<sequence>MDNGPVIGVPPPPPKAASIPAAAALSVASSSTNNVNPSKGGGGSIPISLKDVVHLIRTNVVTVPAGFTKFGHPVLFFPSVQLYPIIPESDMLLLFRYYLSVVPRTEQATGFSLVMDGRTSDSLGLVHTAFQKIVTLFPARIREVYLIYPLNKGASELANENRDFLLDFDVFHMEEPEKLTHYIDSKYLHTSLGGHLHSDTENWLLLQEHVESFSFNARRIARRLAQFVGVLNTEEVSYRNETLRDVATKNRSNYRRLRKELEELTDRGLLMLKSLQRPDANVMQRLAVQVLCKQLDQAWTYFNRSWKMQDHIYVQYLELNTFQHQFRELANAFAENERESRSIPVSGNTNEEINVALDRLDSCVQTLAIDGSKARDLVKVGQELLADHNFVDCIQPKCTELKIMCQKLEILLMEKRRILHKFLDLMDSVDSMNKWSSAAGDHLDRKKSVDETDRDDNIFSLIRQIDYLLSKSRDLKIRTRVDFEELFDEIKDLMSAQTLFRVDDALEQLDSVTHRVITRREELRSQATR</sequence>
<dbReference type="PANTHER" id="PTHR22826">
    <property type="entry name" value="RHO GUANINE EXCHANGE FACTOR-RELATED"/>
    <property type="match status" value="1"/>
</dbReference>
<name>A0A0K2U826_LEPSM</name>
<proteinExistence type="predicted"/>
<keyword evidence="1" id="KW-0344">Guanine-nucleotide releasing factor</keyword>
<dbReference type="GO" id="GO:0005085">
    <property type="term" value="F:guanyl-nucleotide exchange factor activity"/>
    <property type="evidence" value="ECO:0007669"/>
    <property type="project" value="UniProtKB-KW"/>
</dbReference>
<dbReference type="InterPro" id="IPR001251">
    <property type="entry name" value="CRAL-TRIO_dom"/>
</dbReference>